<dbReference type="STRING" id="1658172.A0A1B7NT55"/>
<sequence>MDDDDSSDHASLLLPEHLTPRTRQMLEEAYDRVLEARALLLGASDIDEHTEAHIRLAHAQEREQQLRAQVLDGGNEAGNGSGSVQRRGSETTSDDPDIVNAEEEAEEIDADERFGHRGNNTPTKNAKPQTLFGSVDLPIHPPLVGHMRLKSYLRERRHASLSVLTDQELLMNHAVANYETIPETRRRFQHHYVGLNMPGNYIHAFALQDKIMAPKKMSTTRTTTSTSTSTTSTSAVTDKGKGKATETTTPTHYHNHIPFTTGTSATTASSTGSASPLPIESRLPIVDILEVDGGWRNRGVGDEGYGPVALPGSVAMDSSDGDRRGTGRGKGKGKGRGGIAGSSGQGRRRSARHAAGGVSGVE</sequence>
<dbReference type="Proteomes" id="UP000091918">
    <property type="component" value="Unassembled WGS sequence"/>
</dbReference>
<feature type="compositionally biased region" description="Low complexity" evidence="1">
    <location>
        <begin position="260"/>
        <end position="275"/>
    </location>
</feature>
<organism evidence="2 3">
    <name type="scientific">Emergomyces africanus</name>
    <dbReference type="NCBI Taxonomy" id="1955775"/>
    <lineage>
        <taxon>Eukaryota</taxon>
        <taxon>Fungi</taxon>
        <taxon>Dikarya</taxon>
        <taxon>Ascomycota</taxon>
        <taxon>Pezizomycotina</taxon>
        <taxon>Eurotiomycetes</taxon>
        <taxon>Eurotiomycetidae</taxon>
        <taxon>Onygenales</taxon>
        <taxon>Ajellomycetaceae</taxon>
        <taxon>Emergomyces</taxon>
    </lineage>
</organism>
<feature type="compositionally biased region" description="Low complexity" evidence="1">
    <location>
        <begin position="219"/>
        <end position="234"/>
    </location>
</feature>
<evidence type="ECO:0000313" key="2">
    <source>
        <dbReference type="EMBL" id="OAX79906.1"/>
    </source>
</evidence>
<feature type="compositionally biased region" description="Acidic residues" evidence="1">
    <location>
        <begin position="92"/>
        <end position="110"/>
    </location>
</feature>
<keyword evidence="3" id="KW-1185">Reference proteome</keyword>
<proteinExistence type="predicted"/>
<evidence type="ECO:0000313" key="3">
    <source>
        <dbReference type="Proteomes" id="UP000091918"/>
    </source>
</evidence>
<feature type="region of interest" description="Disordered" evidence="1">
    <location>
        <begin position="72"/>
        <end position="133"/>
    </location>
</feature>
<accession>A0A1B7NT55</accession>
<feature type="compositionally biased region" description="Polar residues" evidence="1">
    <location>
        <begin position="118"/>
        <end position="132"/>
    </location>
</feature>
<comment type="caution">
    <text evidence="2">The sequence shown here is derived from an EMBL/GenBank/DDBJ whole genome shotgun (WGS) entry which is preliminary data.</text>
</comment>
<feature type="region of interest" description="Disordered" evidence="1">
    <location>
        <begin position="306"/>
        <end position="362"/>
    </location>
</feature>
<feature type="compositionally biased region" description="Basic residues" evidence="1">
    <location>
        <begin position="326"/>
        <end position="335"/>
    </location>
</feature>
<dbReference type="AlphaFoldDB" id="A0A1B7NT55"/>
<protein>
    <submittedName>
        <fullName evidence="2">Uncharacterized protein</fullName>
    </submittedName>
</protein>
<dbReference type="OrthoDB" id="4171340at2759"/>
<gene>
    <name evidence="2" type="ORF">ACJ72_05770</name>
</gene>
<reference evidence="2 3" key="1">
    <citation type="submission" date="2015-07" db="EMBL/GenBank/DDBJ databases">
        <title>Emmonsia species relationships and genome sequence.</title>
        <authorList>
            <person name="Cuomo C.A."/>
            <person name="Schwartz I.S."/>
            <person name="Kenyon C."/>
            <person name="de Hoog G.S."/>
            <person name="Govender N.P."/>
            <person name="Botha A."/>
            <person name="Moreno L."/>
            <person name="de Vries M."/>
            <person name="Munoz J.F."/>
            <person name="Stielow J.B."/>
        </authorList>
    </citation>
    <scope>NUCLEOTIDE SEQUENCE [LARGE SCALE GENOMIC DNA]</scope>
    <source>
        <strain evidence="2 3">CBS 136260</strain>
    </source>
</reference>
<feature type="region of interest" description="Disordered" evidence="1">
    <location>
        <begin position="216"/>
        <end position="278"/>
    </location>
</feature>
<dbReference type="EMBL" id="LGUA01000855">
    <property type="protein sequence ID" value="OAX79906.1"/>
    <property type="molecule type" value="Genomic_DNA"/>
</dbReference>
<name>A0A1B7NT55_9EURO</name>
<evidence type="ECO:0000256" key="1">
    <source>
        <dbReference type="SAM" id="MobiDB-lite"/>
    </source>
</evidence>